<feature type="compositionally biased region" description="Acidic residues" evidence="1">
    <location>
        <begin position="65"/>
        <end position="89"/>
    </location>
</feature>
<dbReference type="Proteomes" id="UP001189429">
    <property type="component" value="Unassembled WGS sequence"/>
</dbReference>
<evidence type="ECO:0000313" key="3">
    <source>
        <dbReference type="Proteomes" id="UP001189429"/>
    </source>
</evidence>
<organism evidence="2 3">
    <name type="scientific">Prorocentrum cordatum</name>
    <dbReference type="NCBI Taxonomy" id="2364126"/>
    <lineage>
        <taxon>Eukaryota</taxon>
        <taxon>Sar</taxon>
        <taxon>Alveolata</taxon>
        <taxon>Dinophyceae</taxon>
        <taxon>Prorocentrales</taxon>
        <taxon>Prorocentraceae</taxon>
        <taxon>Prorocentrum</taxon>
    </lineage>
</organism>
<accession>A0ABN9SU24</accession>
<gene>
    <name evidence="2" type="ORF">PCOR1329_LOCUS32541</name>
</gene>
<feature type="compositionally biased region" description="Acidic residues" evidence="1">
    <location>
        <begin position="98"/>
        <end position="109"/>
    </location>
</feature>
<protein>
    <submittedName>
        <fullName evidence="2">Uncharacterized protein</fullName>
    </submittedName>
</protein>
<proteinExistence type="predicted"/>
<feature type="region of interest" description="Disordered" evidence="1">
    <location>
        <begin position="55"/>
        <end position="117"/>
    </location>
</feature>
<evidence type="ECO:0000256" key="1">
    <source>
        <dbReference type="SAM" id="MobiDB-lite"/>
    </source>
</evidence>
<name>A0ABN9SU24_9DINO</name>
<evidence type="ECO:0000313" key="2">
    <source>
        <dbReference type="EMBL" id="CAK0835868.1"/>
    </source>
</evidence>
<reference evidence="2" key="1">
    <citation type="submission" date="2023-10" db="EMBL/GenBank/DDBJ databases">
        <authorList>
            <person name="Chen Y."/>
            <person name="Shah S."/>
            <person name="Dougan E. K."/>
            <person name="Thang M."/>
            <person name="Chan C."/>
        </authorList>
    </citation>
    <scope>NUCLEOTIDE SEQUENCE [LARGE SCALE GENOMIC DNA]</scope>
</reference>
<dbReference type="EMBL" id="CAUYUJ010013247">
    <property type="protein sequence ID" value="CAK0835868.1"/>
    <property type="molecule type" value="Genomic_DNA"/>
</dbReference>
<keyword evidence="3" id="KW-1185">Reference proteome</keyword>
<comment type="caution">
    <text evidence="2">The sequence shown here is derived from an EMBL/GenBank/DDBJ whole genome shotgun (WGS) entry which is preliminary data.</text>
</comment>
<sequence>MFRCLRPASLDMALIPRCHLSTSKSLDRLRALSNKNSSKRWVRLVSASTTACEDEDFGSMMGEFSESDDDEDLEPSWWDDDEDLEPNWSDDDKALEPDAADDGEALEPDAADRCDTSPLDSLLRRTRRCSAALRGATDLALGARRGEPPRARLATRGDAAGGEALERFRLRLRASA</sequence>